<dbReference type="Gene3D" id="3.40.50.620">
    <property type="entry name" value="HUPs"/>
    <property type="match status" value="1"/>
</dbReference>
<protein>
    <recommendedName>
        <fullName evidence="1">Putative cytidyltransferase-related C-terminal region domain-containing protein</fullName>
    </recommendedName>
</protein>
<dbReference type="Pfam" id="PF05636">
    <property type="entry name" value="HIGH_NTase1"/>
    <property type="match status" value="1"/>
</dbReference>
<accession>F6D1X1</accession>
<keyword evidence="3" id="KW-1185">Reference proteome</keyword>
<dbReference type="OrthoDB" id="68916at2157"/>
<sequence>MLKREEFVKNIISKDKKIFKKDLEIEPEYGEPESDVKIMADFTEYSPLHKGHRHCMIEAKKLVPDGIFTAVVPGLFERNGRGTPYIMTRQARAESAVAIGADIVVEGPPMGIMGSGQYSLCLARMFKALDADYIPRGYKPFDGFDVILRRINEGAGVAPKPYKIVDMGTKEILLEGKLDEDNYVIVSLSKSLKKIGFDFKDKFIFIKRVEGVSGTKIRETVLSGDMLLAEDMLPHETIEILKREMDNGRAPLHDVRDVENILKRVNESSTEHLRSLALIDDRTARALVNNRPFKTVYGVEKSILQGFSRHHRQRVLSSLEAGVFKDVVHRYIDRYPSVIRILNYKNKEVLKEFQKRIPHRRLEICQ</sequence>
<evidence type="ECO:0000259" key="1">
    <source>
        <dbReference type="Pfam" id="PF16581"/>
    </source>
</evidence>
<proteinExistence type="predicted"/>
<organism evidence="2 3">
    <name type="scientific">Methanobacterium paludis (strain DSM 25820 / JCM 18151 / SWAN1)</name>
    <dbReference type="NCBI Taxonomy" id="868131"/>
    <lineage>
        <taxon>Archaea</taxon>
        <taxon>Methanobacteriati</taxon>
        <taxon>Methanobacteriota</taxon>
        <taxon>Methanomada group</taxon>
        <taxon>Methanobacteria</taxon>
        <taxon>Methanobacteriales</taxon>
        <taxon>Methanobacteriaceae</taxon>
        <taxon>Methanobacterium</taxon>
    </lineage>
</organism>
<dbReference type="InterPro" id="IPR032266">
    <property type="entry name" value="HIGH_NTase1_ass"/>
</dbReference>
<gene>
    <name evidence="2" type="ordered locus">MSWAN_2034</name>
</gene>
<evidence type="ECO:0000313" key="3">
    <source>
        <dbReference type="Proteomes" id="UP000009231"/>
    </source>
</evidence>
<reference evidence="2 3" key="1">
    <citation type="journal article" date="2014" name="Int. J. Syst. Evol. Microbiol.">
        <title>Methanobacterium paludis sp. nov. and a novel strain of Methanobacterium lacus isolated from northern peatlands.</title>
        <authorList>
            <person name="Cadillo-Quiroz H."/>
            <person name="Brauer S.L."/>
            <person name="Goodson N."/>
            <person name="Yavitt J.B."/>
            <person name="Zinder S.H."/>
        </authorList>
    </citation>
    <scope>NUCLEOTIDE SEQUENCE [LARGE SCALE GENOMIC DNA]</scope>
    <source>
        <strain evidence="3">DSM 25820 / JCM 18151 / SWAN1</strain>
    </source>
</reference>
<dbReference type="Proteomes" id="UP000009231">
    <property type="component" value="Chromosome"/>
</dbReference>
<dbReference type="RefSeq" id="WP_013826542.1">
    <property type="nucleotide sequence ID" value="NC_015574.1"/>
</dbReference>
<dbReference type="PANTHER" id="PTHR37825">
    <property type="entry name" value="TRNA(MET) CYTIDINE ACETATE LIGASE"/>
    <property type="match status" value="1"/>
</dbReference>
<dbReference type="InterPro" id="IPR014729">
    <property type="entry name" value="Rossmann-like_a/b/a_fold"/>
</dbReference>
<dbReference type="HOGENOM" id="CLU_777585_0_0_2"/>
<dbReference type="KEGG" id="mew:MSWAN_2034"/>
<dbReference type="InterPro" id="IPR008513">
    <property type="entry name" value="tRNA(Met)_cyd_acetate_ligase"/>
</dbReference>
<dbReference type="Pfam" id="PF16581">
    <property type="entry name" value="HIGH_NTase1_ass"/>
    <property type="match status" value="1"/>
</dbReference>
<dbReference type="SUPFAM" id="SSF52374">
    <property type="entry name" value="Nucleotidylyl transferase"/>
    <property type="match status" value="1"/>
</dbReference>
<dbReference type="AlphaFoldDB" id="F6D1X1"/>
<dbReference type="STRING" id="868131.MSWAN_2034"/>
<dbReference type="PANTHER" id="PTHR37825:SF1">
    <property type="entry name" value="TRNA(MET) CYTIDINE ACETATE LIGASE"/>
    <property type="match status" value="1"/>
</dbReference>
<dbReference type="eggNOG" id="arCOG03224">
    <property type="taxonomic scope" value="Archaea"/>
</dbReference>
<dbReference type="Gene3D" id="1.20.58.620">
    <property type="match status" value="1"/>
</dbReference>
<feature type="domain" description="Putative cytidyltransferase-related C-terminal region" evidence="1">
    <location>
        <begin position="140"/>
        <end position="343"/>
    </location>
</feature>
<name>F6D1X1_METPW</name>
<evidence type="ECO:0000313" key="2">
    <source>
        <dbReference type="EMBL" id="AEG19043.1"/>
    </source>
</evidence>
<dbReference type="GeneID" id="10669552"/>
<dbReference type="EMBL" id="CP002772">
    <property type="protein sequence ID" value="AEG19043.1"/>
    <property type="molecule type" value="Genomic_DNA"/>
</dbReference>